<evidence type="ECO:0000313" key="5">
    <source>
        <dbReference type="EMBL" id="GBG14643.1"/>
    </source>
</evidence>
<evidence type="ECO:0000259" key="4">
    <source>
        <dbReference type="Pfam" id="PF22725"/>
    </source>
</evidence>
<keyword evidence="2" id="KW-0560">Oxidoreductase</keyword>
<protein>
    <submittedName>
        <fullName evidence="5">Oxidoreductase</fullName>
    </submittedName>
</protein>
<organism evidence="5 6">
    <name type="scientific">Novimethylophilus kurashikiensis</name>
    <dbReference type="NCBI Taxonomy" id="1825523"/>
    <lineage>
        <taxon>Bacteria</taxon>
        <taxon>Pseudomonadati</taxon>
        <taxon>Pseudomonadota</taxon>
        <taxon>Betaproteobacteria</taxon>
        <taxon>Nitrosomonadales</taxon>
        <taxon>Methylophilaceae</taxon>
        <taxon>Novimethylophilus</taxon>
    </lineage>
</organism>
<dbReference type="AlphaFoldDB" id="A0A2R5FCI7"/>
<dbReference type="GO" id="GO:0000166">
    <property type="term" value="F:nucleotide binding"/>
    <property type="evidence" value="ECO:0007669"/>
    <property type="project" value="InterPro"/>
</dbReference>
<evidence type="ECO:0000259" key="3">
    <source>
        <dbReference type="Pfam" id="PF01408"/>
    </source>
</evidence>
<accession>A0A2R5FCI7</accession>
<dbReference type="EMBL" id="BDOQ01000009">
    <property type="protein sequence ID" value="GBG14643.1"/>
    <property type="molecule type" value="Genomic_DNA"/>
</dbReference>
<dbReference type="InterPro" id="IPR055170">
    <property type="entry name" value="GFO_IDH_MocA-like_dom"/>
</dbReference>
<feature type="domain" description="Gfo/Idh/MocA-like oxidoreductase N-terminal" evidence="3">
    <location>
        <begin position="27"/>
        <end position="151"/>
    </location>
</feature>
<comment type="caution">
    <text evidence="5">The sequence shown here is derived from an EMBL/GenBank/DDBJ whole genome shotgun (WGS) entry which is preliminary data.</text>
</comment>
<dbReference type="Proteomes" id="UP000245081">
    <property type="component" value="Unassembled WGS sequence"/>
</dbReference>
<evidence type="ECO:0000256" key="2">
    <source>
        <dbReference type="ARBA" id="ARBA00023002"/>
    </source>
</evidence>
<dbReference type="SUPFAM" id="SSF51735">
    <property type="entry name" value="NAD(P)-binding Rossmann-fold domains"/>
    <property type="match status" value="1"/>
</dbReference>
<dbReference type="InterPro" id="IPR000683">
    <property type="entry name" value="Gfo/Idh/MocA-like_OxRdtase_N"/>
</dbReference>
<evidence type="ECO:0000313" key="6">
    <source>
        <dbReference type="Proteomes" id="UP000245081"/>
    </source>
</evidence>
<name>A0A2R5FCI7_9PROT</name>
<dbReference type="SUPFAM" id="SSF55347">
    <property type="entry name" value="Glyceraldehyde-3-phosphate dehydrogenase-like, C-terminal domain"/>
    <property type="match status" value="1"/>
</dbReference>
<dbReference type="Pfam" id="PF01408">
    <property type="entry name" value="GFO_IDH_MocA"/>
    <property type="match status" value="1"/>
</dbReference>
<proteinExistence type="inferred from homology"/>
<comment type="similarity">
    <text evidence="1">Belongs to the Gfo/Idh/MocA family.</text>
</comment>
<gene>
    <name evidence="5" type="ORF">NMK_2242</name>
</gene>
<evidence type="ECO:0000256" key="1">
    <source>
        <dbReference type="ARBA" id="ARBA00010928"/>
    </source>
</evidence>
<dbReference type="InterPro" id="IPR050984">
    <property type="entry name" value="Gfo/Idh/MocA_domain"/>
</dbReference>
<dbReference type="Gene3D" id="3.40.50.720">
    <property type="entry name" value="NAD(P)-binding Rossmann-like Domain"/>
    <property type="match status" value="1"/>
</dbReference>
<reference evidence="5 6" key="1">
    <citation type="journal article" date="2018" name="Environ. Microbiol.">
        <title>Isolation and genomic characterization of Novimethylophilus kurashikiensis gen. nov. sp. nov., a new lanthanide-dependent methylotrophic species of Methylophilaceae.</title>
        <authorList>
            <person name="Lv H."/>
            <person name="Sahin N."/>
            <person name="Tani A."/>
        </authorList>
    </citation>
    <scope>NUCLEOTIDE SEQUENCE [LARGE SCALE GENOMIC DNA]</scope>
    <source>
        <strain evidence="5 6">La2-4</strain>
    </source>
</reference>
<dbReference type="GO" id="GO:0016491">
    <property type="term" value="F:oxidoreductase activity"/>
    <property type="evidence" value="ECO:0007669"/>
    <property type="project" value="UniProtKB-KW"/>
</dbReference>
<keyword evidence="6" id="KW-1185">Reference proteome</keyword>
<dbReference type="Pfam" id="PF22725">
    <property type="entry name" value="GFO_IDH_MocA_C3"/>
    <property type="match status" value="1"/>
</dbReference>
<sequence length="357" mass="39861">MPVIPDYHAQLYSTNKKGNPMNDQPKLRWGILGAARVNERLLPAIVEARNSQLVAIASRRPGAALETLKKHAPQLEGQVATYDNLQALLDDDNVQAVYIPLSNHEHAEWAPKAMARGKHVLIEKPMAIRVQDIDAIEAAAKQYNVKAMEGFMYRFHPQHARVKELLDSGLIGEVRAVRASYSFMMRPARMYRLENDCQHGGGAMWDIGPYAVHSARWCFDRDPIAVTAISKYTESGADIATSGVIDFGDGKHARFDVSFECSRQSTYEMIGTKGILTCQAVWQLPGDVPVISWSTEDGRSSIERLPAANHFNLEIEHFSDCVLNDKQPLLTFEDARMNCRVIEAVNEAAKTGRVVKF</sequence>
<dbReference type="PANTHER" id="PTHR22604:SF105">
    <property type="entry name" value="TRANS-1,2-DIHYDROBENZENE-1,2-DIOL DEHYDROGENASE"/>
    <property type="match status" value="1"/>
</dbReference>
<dbReference type="InterPro" id="IPR036291">
    <property type="entry name" value="NAD(P)-bd_dom_sf"/>
</dbReference>
<dbReference type="Gene3D" id="3.30.360.10">
    <property type="entry name" value="Dihydrodipicolinate Reductase, domain 2"/>
    <property type="match status" value="1"/>
</dbReference>
<dbReference type="PANTHER" id="PTHR22604">
    <property type="entry name" value="OXIDOREDUCTASES"/>
    <property type="match status" value="1"/>
</dbReference>
<feature type="domain" description="GFO/IDH/MocA-like oxidoreductase" evidence="4">
    <location>
        <begin position="160"/>
        <end position="276"/>
    </location>
</feature>